<keyword evidence="1" id="KW-0812">Transmembrane</keyword>
<dbReference type="InterPro" id="IPR005804">
    <property type="entry name" value="FA_desaturase_dom"/>
</dbReference>
<dbReference type="InterPro" id="IPR012171">
    <property type="entry name" value="Fatty_acid_desaturase"/>
</dbReference>
<gene>
    <name evidence="3" type="ORF">KK060_15705</name>
</gene>
<dbReference type="EMBL" id="JAHESD010000038">
    <property type="protein sequence ID" value="MBT1704740.1"/>
    <property type="molecule type" value="Genomic_DNA"/>
</dbReference>
<proteinExistence type="predicted"/>
<evidence type="ECO:0000259" key="2">
    <source>
        <dbReference type="Pfam" id="PF00487"/>
    </source>
</evidence>
<keyword evidence="4" id="KW-1185">Reference proteome</keyword>
<evidence type="ECO:0000256" key="1">
    <source>
        <dbReference type="SAM" id="Phobius"/>
    </source>
</evidence>
<feature type="transmembrane region" description="Helical" evidence="1">
    <location>
        <begin position="208"/>
        <end position="228"/>
    </location>
</feature>
<accession>A0ABS5VTI6</accession>
<feature type="transmembrane region" description="Helical" evidence="1">
    <location>
        <begin position="165"/>
        <end position="182"/>
    </location>
</feature>
<dbReference type="PANTHER" id="PTHR19353:SF19">
    <property type="entry name" value="DELTA(5) FATTY ACID DESATURASE C-RELATED"/>
    <property type="match status" value="1"/>
</dbReference>
<feature type="transmembrane region" description="Helical" evidence="1">
    <location>
        <begin position="71"/>
        <end position="91"/>
    </location>
</feature>
<feature type="transmembrane region" description="Helical" evidence="1">
    <location>
        <begin position="46"/>
        <end position="65"/>
    </location>
</feature>
<dbReference type="Proteomes" id="UP000772618">
    <property type="component" value="Unassembled WGS sequence"/>
</dbReference>
<keyword evidence="1" id="KW-0472">Membrane</keyword>
<feature type="transmembrane region" description="Helical" evidence="1">
    <location>
        <begin position="234"/>
        <end position="256"/>
    </location>
</feature>
<dbReference type="PIRSF" id="PIRSF015921">
    <property type="entry name" value="FA_sphinglp_des"/>
    <property type="match status" value="1"/>
</dbReference>
<keyword evidence="1" id="KW-1133">Transmembrane helix</keyword>
<feature type="domain" description="Fatty acid desaturase" evidence="2">
    <location>
        <begin position="70"/>
        <end position="342"/>
    </location>
</feature>
<dbReference type="PANTHER" id="PTHR19353">
    <property type="entry name" value="FATTY ACID DESATURASE 2"/>
    <property type="match status" value="1"/>
</dbReference>
<sequence>MSELKTTIRFANSRRDFVTTLNKRVNDYFKINNIAKHANSEMIIKSIFMFLLYFIPYTLIVTNVVTGTLGLVLMVLIMGLGLAGVGLSVMHDANHGAYSKKNWVNDLIGYSLNLIGANAFNWKIQHNVLHHSYTNVHEEDEDISPRGVLRLTPHSDWKKMHKYQFVYAWFLYGLMTIVWLFFKDFTRLYRYQKSGMVEAHKGNATREWLILFSTKLFYVGYIFVVPLLTTSLLWWQIILGVIVMHYIAGFILAIIFQPAHVIEGTEFPLPDENKTLQNNWAVHQLLTTTNFGNNSRWFSWYVGGLNFQIEHHLFPNICHVHYRKISGIVKATAQEFGLPYKTSRTFLAALAGHARLLKQLGARPSLIPVHSQQKHS</sequence>
<organism evidence="3 4">
    <name type="scientific">Chryseosolibacter indicus</name>
    <dbReference type="NCBI Taxonomy" id="2782351"/>
    <lineage>
        <taxon>Bacteria</taxon>
        <taxon>Pseudomonadati</taxon>
        <taxon>Bacteroidota</taxon>
        <taxon>Cytophagia</taxon>
        <taxon>Cytophagales</taxon>
        <taxon>Chryseotaleaceae</taxon>
        <taxon>Chryseosolibacter</taxon>
    </lineage>
</organism>
<comment type="caution">
    <text evidence="3">The sequence shown here is derived from an EMBL/GenBank/DDBJ whole genome shotgun (WGS) entry which is preliminary data.</text>
</comment>
<evidence type="ECO:0000313" key="4">
    <source>
        <dbReference type="Proteomes" id="UP000772618"/>
    </source>
</evidence>
<name>A0ABS5VTI6_9BACT</name>
<dbReference type="Pfam" id="PF00487">
    <property type="entry name" value="FA_desaturase"/>
    <property type="match status" value="1"/>
</dbReference>
<dbReference type="RefSeq" id="WP_254154696.1">
    <property type="nucleotide sequence ID" value="NZ_JAHESD010000038.1"/>
</dbReference>
<evidence type="ECO:0000313" key="3">
    <source>
        <dbReference type="EMBL" id="MBT1704740.1"/>
    </source>
</evidence>
<protein>
    <submittedName>
        <fullName evidence="3">Acyl-CoA desaturase</fullName>
    </submittedName>
</protein>
<feature type="transmembrane region" description="Helical" evidence="1">
    <location>
        <begin position="103"/>
        <end position="122"/>
    </location>
</feature>
<dbReference type="CDD" id="cd03506">
    <property type="entry name" value="Delta6-FADS-like"/>
    <property type="match status" value="1"/>
</dbReference>
<reference evidence="3 4" key="1">
    <citation type="submission" date="2021-05" db="EMBL/GenBank/DDBJ databases">
        <title>A Polyphasic approach of four new species of the genus Ohtaekwangia: Ohtaekwangia histidinii sp. nov., Ohtaekwangia cretensis sp. nov., Ohtaekwangia indiensis sp. nov., Ohtaekwangia reichenbachii sp. nov. from diverse environment.</title>
        <authorList>
            <person name="Octaviana S."/>
        </authorList>
    </citation>
    <scope>NUCLEOTIDE SEQUENCE [LARGE SCALE GENOMIC DNA]</scope>
    <source>
        <strain evidence="3 4">PWU20</strain>
    </source>
</reference>